<dbReference type="InterPro" id="IPR011009">
    <property type="entry name" value="Kinase-like_dom_sf"/>
</dbReference>
<dbReference type="SUPFAM" id="SSF56112">
    <property type="entry name" value="Protein kinase-like (PK-like)"/>
    <property type="match status" value="1"/>
</dbReference>
<sequence length="285" mass="31929">MKNEIGTGSSDPSIQAAQSYTNFWSSTAVEDWLNSCCCPSILIGIAGPWMCILGAIFLDRPVVQPLTDFLWVGEDPVRPLELDNIARVFHSINQARDELEDYYEANNPPSPGKNNTSPFPYLTHYLDSTGQTVHFVYQNLLCSESPEKSIYLAETTDAENPQPIIVKFVHSYNSDAHRLLAQNRLAPQLLYDGTMYPESQPGPNHTMIVMEFVQGTDLESLKSSRLSGSVFDDIKAAIDLLHARDFVFGDLREPNVMVLQDLTGNATGKAMLVDFDWCEMWDLEL</sequence>
<protein>
    <recommendedName>
        <fullName evidence="3">Protein kinase domain-containing protein</fullName>
    </recommendedName>
</protein>
<dbReference type="EMBL" id="CAJMWY010000248">
    <property type="protein sequence ID" value="CAE6423706.1"/>
    <property type="molecule type" value="Genomic_DNA"/>
</dbReference>
<reference evidence="1" key="1">
    <citation type="submission" date="2021-01" db="EMBL/GenBank/DDBJ databases">
        <authorList>
            <person name="Kaushik A."/>
        </authorList>
    </citation>
    <scope>NUCLEOTIDE SEQUENCE</scope>
    <source>
        <strain evidence="1">AG4-RS23</strain>
    </source>
</reference>
<comment type="caution">
    <text evidence="1">The sequence shown here is derived from an EMBL/GenBank/DDBJ whole genome shotgun (WGS) entry which is preliminary data.</text>
</comment>
<dbReference type="Proteomes" id="UP000663861">
    <property type="component" value="Unassembled WGS sequence"/>
</dbReference>
<gene>
    <name evidence="1" type="ORF">RDB_LOCUS17045</name>
</gene>
<evidence type="ECO:0000313" key="2">
    <source>
        <dbReference type="Proteomes" id="UP000663861"/>
    </source>
</evidence>
<accession>A0A8H2XFH7</accession>
<name>A0A8H2XFH7_9AGAM</name>
<evidence type="ECO:0008006" key="3">
    <source>
        <dbReference type="Google" id="ProtNLM"/>
    </source>
</evidence>
<dbReference type="Gene3D" id="1.10.510.10">
    <property type="entry name" value="Transferase(Phosphotransferase) domain 1"/>
    <property type="match status" value="1"/>
</dbReference>
<evidence type="ECO:0000313" key="1">
    <source>
        <dbReference type="EMBL" id="CAE6423706.1"/>
    </source>
</evidence>
<organism evidence="1 2">
    <name type="scientific">Rhizoctonia solani</name>
    <dbReference type="NCBI Taxonomy" id="456999"/>
    <lineage>
        <taxon>Eukaryota</taxon>
        <taxon>Fungi</taxon>
        <taxon>Dikarya</taxon>
        <taxon>Basidiomycota</taxon>
        <taxon>Agaricomycotina</taxon>
        <taxon>Agaricomycetes</taxon>
        <taxon>Cantharellales</taxon>
        <taxon>Ceratobasidiaceae</taxon>
        <taxon>Rhizoctonia</taxon>
    </lineage>
</organism>
<proteinExistence type="predicted"/>
<dbReference type="OrthoDB" id="4062651at2759"/>
<dbReference type="AlphaFoldDB" id="A0A8H2XFH7"/>